<accession>A0AAD9VBC7</accession>
<dbReference type="Gene3D" id="2.60.40.10">
    <property type="entry name" value="Immunoglobulins"/>
    <property type="match status" value="1"/>
</dbReference>
<dbReference type="PANTHER" id="PTHR16897">
    <property type="entry name" value="OS10G0105400 PROTEIN"/>
    <property type="match status" value="1"/>
</dbReference>
<dbReference type="InterPro" id="IPR011030">
    <property type="entry name" value="Lipovitellin_superhlx_dom"/>
</dbReference>
<reference evidence="4" key="2">
    <citation type="journal article" date="2023" name="Science">
        <title>Genomic signatures of disease resistance in endangered staghorn corals.</title>
        <authorList>
            <person name="Vollmer S.V."/>
            <person name="Selwyn J.D."/>
            <person name="Despard B.A."/>
            <person name="Roesel C.L."/>
        </authorList>
    </citation>
    <scope>NUCLEOTIDE SEQUENCE</scope>
    <source>
        <strain evidence="4">K2</strain>
    </source>
</reference>
<feature type="domain" description="Fibronectin type-III" evidence="3">
    <location>
        <begin position="3901"/>
        <end position="4020"/>
    </location>
</feature>
<dbReference type="SUPFAM" id="SSF50956">
    <property type="entry name" value="Thermostable phytase (3-phytase)"/>
    <property type="match status" value="1"/>
</dbReference>
<dbReference type="EMBL" id="JARQWQ010000013">
    <property type="protein sequence ID" value="KAK2568099.1"/>
    <property type="molecule type" value="Genomic_DNA"/>
</dbReference>
<dbReference type="InterPro" id="IPR036116">
    <property type="entry name" value="FN3_sf"/>
</dbReference>
<evidence type="ECO:0000259" key="3">
    <source>
        <dbReference type="SMART" id="SM00060"/>
    </source>
</evidence>
<feature type="coiled-coil region" evidence="1">
    <location>
        <begin position="1437"/>
        <end position="1467"/>
    </location>
</feature>
<gene>
    <name evidence="4" type="ORF">P5673_008032</name>
</gene>
<feature type="transmembrane region" description="Helical" evidence="2">
    <location>
        <begin position="2009"/>
        <end position="2029"/>
    </location>
</feature>
<feature type="domain" description="Fibronectin type-III" evidence="3">
    <location>
        <begin position="3485"/>
        <end position="3570"/>
    </location>
</feature>
<keyword evidence="5" id="KW-1185">Reference proteome</keyword>
<dbReference type="PANTHER" id="PTHR16897:SF2">
    <property type="entry name" value="OS03G0226600 PROTEIN"/>
    <property type="match status" value="1"/>
</dbReference>
<dbReference type="InterPro" id="IPR003961">
    <property type="entry name" value="FN3_dom"/>
</dbReference>
<keyword evidence="1" id="KW-0175">Coiled coil</keyword>
<dbReference type="CDD" id="cd00063">
    <property type="entry name" value="FN3"/>
    <property type="match status" value="1"/>
</dbReference>
<feature type="domain" description="Fibronectin type-III" evidence="3">
    <location>
        <begin position="4307"/>
        <end position="4391"/>
    </location>
</feature>
<evidence type="ECO:0000313" key="5">
    <source>
        <dbReference type="Proteomes" id="UP001249851"/>
    </source>
</evidence>
<evidence type="ECO:0000313" key="4">
    <source>
        <dbReference type="EMBL" id="KAK2568099.1"/>
    </source>
</evidence>
<sequence>MLSSNNTHTYIHRTWTNHDYEHFSDGTPAKGKHKVQSEHNTYILLKDGKVKQVHRSTKASFKPTNGHPRAENFEGFRGQHQDIEMSTSGYSKLTLRSCSKPLHERSKRSNAEDEYQKTAESLKSDNLLFTETDKIQWSKMGGEKKERIRPLYDVLRCFTDKNVKESKIADCSNELHRMIKRDQDTFRTIVRLVQDRSHQNLTSWAVYIAALAGHGKYHAQKALAQALNEEYPRSLSNEEYETLLMGIFYLPEGPLHSPLFDALSKLMTKEQKGEEVTATAMLVLSGLTERANSAGYNDTLCDTVVKMLHNRYQNKSRLYHPESEAFEMLLRDHIWAFGNLGHHSGLPVILDHINNDNSGIRADVINAMRKLPVELTNQHLMRALRSDDHDDVKAAVIKIFVERHQHLSDSVVQGLEHALWDASEGGTLDSSINEFLENHGDHPKAIYLRKKRSIIHRQKRALFPFLRPREFSLGREKRWVKTAGGSWVGAEAAIQFLNKVSLRIGIFGGKFEVNLDNFAHIRGHILKFGFNVVRGKAAFKASASFKNDFPKDLIHSVADAGDDILRQFDSITNVITELISKFKDNLSGYLPLHIDKFVDFVNKLVDFVQNLVQPLRPINVIRKIFQFAKDVLNRVKDWKWLTSKIQKIQLHLGRLTAVDDIFKKVIGAIDKILKVVGNITKYLPHHLPGGFNIKQLLNILRSVSADLHLDKMRDYFNSLGVPIPSGFHLQLPFKFSIRLSLSLQSFQKVSLNLLRFANRFLDMSSLLEFIEGMQFPRLQLSDMNSRFPPYKGSSFNFGLRFDWRINLKFDLNIKSPNFQKFLTIFNRLGDLFKQFSHPDFSLEKFFRDILPGNDFDLGELFKGLPRSRSDSNSTNPAEVFQDFLRRLTNLLDFHFGDVLGISDITDFFHELGPAMDQFAGQGVQRICNIYRMALNSSKEFKEFGESVEKDGIRTLHLVENTAQNALTELLNFTILVDNLIDEVEHNFSVGVKGFVADSLQELAGKLKNIQDLAGDIVDFANGTSSKVTGACAKAANLSTDVIDSVQEKAREAVIKLASFIGPVAAKMKTIGAEMKSAVTKVEAWYKENLEARVGKISRVAQLISDFLSILNNRGSFLETVKDIAVRINEVLKHLQNLPEYANKARKAADDLINFSDRAQHYKSEIQKLDLSRHLGVDFDQRIRDVCKEFQTIATETLSKLGSYDVVEKVNTFFNDRAAKFIAKAVSKFRQIKQPILDVQGEVRDVQSMVHEVIAVLIDLKPFTTNFSPILETAGKLPDCDQVKKIFVSSTKPCVQKALLVGKYAINQYKDLKKQVSILFGMVPETWKNLKIQKCVKGGSCISEMFMNQANIVKDRINYLKNTFQEASGYTNMLQACENGVDNITAVFDNVKLLIEQARNFSLQDDVKKVKAIFQKLTGRQLGDDGELRDRGIQKRSIKDAKEKIQRINDYIQKAMEIKKKMENLLENTFKAMRNVYDDAVVENVQALEDVRTKLQLSYELWKKTKNINHALQALDTITQGASQYADKLKGVTKSFSNPIVNLLAETGELSEVVEPYLNKYVSRFTDIVSKVNGFLDKITSFLNKLQLRQRGLDLRQYKRWQDIPYCSDDVCLRSIRRSSSLYLDTIFTWKFPHLDDLSSMKKSGRWLTPGLFDDYKVEGISKLSNNEVLLGMHGVSTNKGKASLVVVTNFASGVKKIIQLGSPDNPLSVKIGGVAVARDYVWISDSESKTIYSVPKSRITSTFSTQRPSWVTISDSVSVEGRATSVSYDERSNFLWVTDGGGERAYGYQLSPNGDLPSIGLAPDRVIRIGKNAQGMAIVRQFGGEFACISKCAMIAGFQCKLEFHALTSDETGENTLERVVRTPSGLESVNSVDSEVIAVAFSSGTYSQKENIELMGGDFEDRYFYLRLPILNTTFGIYENCLFFEVMNDYIVRPRRLFPFGDVLCGHARKRSIYHLLLESDVYSDQLEREHKHNRMRREIKDPGSCMTLFRGNRRPGYQEFMPEYSQIIIVFGIPVRLFAGAGGYYFVDYTGQVCMRDKTFRLGLIPGAWVSVYAGAALSLWIVEAGITIEARILETYLVPELQIKIDKWPLKACIELTIRMTPLRIRVWLWYRFWLCIRIKCRLFGCSIWIRWCSRKTLAEWWWSARAIERKLFTNCKEDVDRTPPIADGSCTARQVADTKYFLQWHGFREDTKVNSYHVRIGSIQGSGDDFSDWIEPALSLVVDNLSIMHGRDVYFSVMATNDRGMDSPTVNCKIVARRKGPQIRYVFDGVTETEDADYQSDTFAVGMNFGLKSSLQDIVAAKWGVSSRPSCTFDENEADILPMNPVGDSPSIQASGLDLKHNHRYFTRLYVMDVVGFEAVMCSDGILIDTTPPIPGNFQDGAGEEDALYLPSIRRIRGKYELFTDQESPVKRYEWKIVTLSGKDVTPFEGIPLTQQTPLIDGLSLKAGTMYKLVLRGTNAAGLQSSVMSNGFIPDVTPPTCTGNVLDVLDEADLFDVDFVRDLTNIQAKWKCADHESKVHKQLVGVGTYPSGDDIRAFEAIKFLTHNVSEDGMVFVSFADIEIQPRVRYHVTVKVINGANLKKTITSDGILVDTSPPAVADQYIKDGLRGRDTNYSSERFTFSAHWEQAFSDTESGLVEYRVGLGSKPGFTDVSDFTSVGLQTNMTLSGLFLSSGQRYFVSVMGCNGVGMCTNGSSNGAIVDSVPPHTGKIVTGLNGPPLLFQWITKSVWARWNWCSQIINISHCSNDSFYDVHSGIDNFGISVLSLKTDDLVAPFKTAGKVRSTGRSVDLEDGVYSVVIEAKDKAGVVSRGTANTFIVDSSPPSIFYIQHGHFGEVQEYNNAQFLFFKSYFEIEDDLSKVASYKVGIGSYPGGDDVLKFQTVLLSQPVSLLRTNWTAPNLTLMENSRRYYITVWATNRAGLFSIKSSPPLFSDSEAPKDGIVLDGWGLTDAKYQSYSSLYRAHWYGFRDFSGMAAVYLGLSSKPQSSECDVKKEELVPFSTSYHVLSGLNLTSGRKYHACLKLVDRARNVAFFQSSGVVVDDTPPNSGSVTDGRPGENMEVQMEGAVLRASWANFTEQETRIVSYRLAFGTYPGGDDTQEFVEVGLVNTAASSKIKISKLTSGQRYYATVIAYNVLGMPSAMVSSDGVIVDYTPPVFLKPVHDGLDVNSDLRFISSRYLSAVWICADLESSLVSVEVAFGMQPGEADVLNFTTVPIHSNSFTVSSRLQLGFRYFATVKCTNEVGLKSISFSDGVVFDSTPPNALYVKDGNYQSSTRNLTVSFKFADAESSLSEYRVRVWGRNGASSLAEIYGSFSFEGNVTTKTLQLTKELKTNETYFVNVTGVNKVALETTVQSDGFTVDITPPICSYVWDGPGSYLHDVEYAPSSSNRIISWICFDGESPVVGYRFAVKKWNTNEYVIPFYELKSRVKSSGSALITGGGRHRVVFEEGQRYTVGIEVLNAVGLKTVNWTNGLLIDSTPPVVNNLKLTFEPKTDSLKAEWTVFDDESGIQSVSWGLGTQPDNNDIKNFTLVSVLKTRLWITNVSLIPGRTFFLRLFAINKAGLKSTTSSNGVVVDLTAPNPGIISAQYVFPPNYDRSKNEVPGSKFIVTWTGFTDAESGLRSTSLAVGADPQVMKANGENLYQEIGDSVGGAVIENQTLVGNKTYFVCVRATNSAGLHRTDCSPGLFIIIGKFSVGVVSDGPVTLANDIDFQLDDRAIWAHWNGFKDPVYGISRYDWCIGDQPPNPSGTGLCKWPYVEVNHLETSSNRFYNLTLEHGKKYYVTVRAENSQGENVSSSSDGVVVDRSPPIAKSIQIAPTSGKGTLYVRSPSPPVVTWSIDDPESGMSHFLVGVGSFPFQDDLHTFHKVNGLSRSLDLDQVNFTLNEGVTFFVAVTGVNMLGLETTLTSQQVVVDWTPPLSGEVVDGNITSSDNGEFVDADYQSERGVLSAHWTGFQDPESSVVEYHWCIGTGQGDCDVKEMTNAGLDTSVSHRTGLQEGQRYFFTVEATNAAGLKESAYSDGITVDTTSPLLKDVLYNLQTGAAKLSHLLPSQSGSTGTPTSISDSSAIVDQANASTAISSLSLCSNATQSSCYVQQSNPWRLAFSWTKAVDIESGVSSVEWCAGRGPNLCDFVSWSLVDPNTESIEYSFSRAFLPGDVVYVTVRATNGAQMFSTASSNPLLIDSSPPTIGAVVVGNTPGMKYLDANEVVKGDWSGFYDEESGLSHFEWTVCLSITPKECITPFVNIGLKTNLAKSNLDVKPGISYVLLVRAHNNVGLYSEALSNPFSYDGTVPIAGTVYDGLSVFNDLETQSSVSEVSANWSPFKDTSSRIAEYEMCVGTEQEKCDVNGFVSLGLALKGTIAGLTLNHTGRYFVTVRATNEAGYSAVASSNGFLVDTTAPIPGTALVRDGKTSTDIDFQADDTYIYANWDDFFDEESDISKYTWCVGSAKGTCDIITETDVGDRKSVGQQISPALATGMVVFVTVGVYNGAGAVTRESSDGVRIDSTAPILSQVVDFQLNDSASVDRDFITAKDTFCASWDAVDVESGVFKTRSPSALL</sequence>
<dbReference type="SMART" id="SM00060">
    <property type="entry name" value="FN3"/>
    <property type="match status" value="7"/>
</dbReference>
<feature type="domain" description="Fibronectin type-III" evidence="3">
    <location>
        <begin position="3708"/>
        <end position="3799"/>
    </location>
</feature>
<dbReference type="Proteomes" id="UP001249851">
    <property type="component" value="Unassembled WGS sequence"/>
</dbReference>
<keyword evidence="2" id="KW-0472">Membrane</keyword>
<organism evidence="4 5">
    <name type="scientific">Acropora cervicornis</name>
    <name type="common">Staghorn coral</name>
    <dbReference type="NCBI Taxonomy" id="6130"/>
    <lineage>
        <taxon>Eukaryota</taxon>
        <taxon>Metazoa</taxon>
        <taxon>Cnidaria</taxon>
        <taxon>Anthozoa</taxon>
        <taxon>Hexacorallia</taxon>
        <taxon>Scleractinia</taxon>
        <taxon>Astrocoeniina</taxon>
        <taxon>Acroporidae</taxon>
        <taxon>Acropora</taxon>
    </lineage>
</organism>
<evidence type="ECO:0000256" key="2">
    <source>
        <dbReference type="SAM" id="Phobius"/>
    </source>
</evidence>
<proteinExistence type="predicted"/>
<keyword evidence="2" id="KW-1133">Transmembrane helix</keyword>
<protein>
    <recommendedName>
        <fullName evidence="3">Fibronectin type-III domain-containing protein</fullName>
    </recommendedName>
</protein>
<dbReference type="SUPFAM" id="SSF48371">
    <property type="entry name" value="ARM repeat"/>
    <property type="match status" value="1"/>
</dbReference>
<feature type="domain" description="Fibronectin type-III" evidence="3">
    <location>
        <begin position="3265"/>
        <end position="3356"/>
    </location>
</feature>
<keyword evidence="2" id="KW-0812">Transmembrane</keyword>
<dbReference type="Gene3D" id="1.25.10.20">
    <property type="entry name" value="Vitellinogen, superhelical"/>
    <property type="match status" value="1"/>
</dbReference>
<dbReference type="SUPFAM" id="SSF49265">
    <property type="entry name" value="Fibronectin type III"/>
    <property type="match status" value="1"/>
</dbReference>
<comment type="caution">
    <text evidence="4">The sequence shown here is derived from an EMBL/GenBank/DDBJ whole genome shotgun (WGS) entry which is preliminary data.</text>
</comment>
<evidence type="ECO:0000256" key="1">
    <source>
        <dbReference type="SAM" id="Coils"/>
    </source>
</evidence>
<feature type="domain" description="Fibronectin type-III" evidence="3">
    <location>
        <begin position="3574"/>
        <end position="3684"/>
    </location>
</feature>
<name>A0AAD9VBC7_ACRCE</name>
<feature type="transmembrane region" description="Helical" evidence="2">
    <location>
        <begin position="2041"/>
        <end position="2065"/>
    </location>
</feature>
<reference evidence="4" key="1">
    <citation type="journal article" date="2023" name="G3 (Bethesda)">
        <title>Whole genome assembly and annotation of the endangered Caribbean coral Acropora cervicornis.</title>
        <authorList>
            <person name="Selwyn J.D."/>
            <person name="Vollmer S.V."/>
        </authorList>
    </citation>
    <scope>NUCLEOTIDE SEQUENCE</scope>
    <source>
        <strain evidence="4">K2</strain>
    </source>
</reference>
<dbReference type="InterPro" id="IPR016024">
    <property type="entry name" value="ARM-type_fold"/>
</dbReference>
<dbReference type="InterPro" id="IPR013783">
    <property type="entry name" value="Ig-like_fold"/>
</dbReference>
<feature type="domain" description="Fibronectin type-III" evidence="3">
    <location>
        <begin position="3057"/>
        <end position="3144"/>
    </location>
</feature>